<comment type="caution">
    <text evidence="12">The sequence shown here is derived from an EMBL/GenBank/DDBJ whole genome shotgun (WGS) entry which is preliminary data.</text>
</comment>
<evidence type="ECO:0000256" key="7">
    <source>
        <dbReference type="ARBA" id="ARBA00023136"/>
    </source>
</evidence>
<evidence type="ECO:0000256" key="6">
    <source>
        <dbReference type="ARBA" id="ARBA00022989"/>
    </source>
</evidence>
<feature type="domain" description="Palmitoyltransferase DHHC" evidence="10">
    <location>
        <begin position="138"/>
        <end position="214"/>
    </location>
</feature>
<dbReference type="Proteomes" id="UP001054889">
    <property type="component" value="Unassembled WGS sequence"/>
</dbReference>
<dbReference type="EC" id="2.3.1.225" evidence="9"/>
<accession>A0AAV5EC55</accession>
<feature type="transmembrane region" description="Helical" evidence="9">
    <location>
        <begin position="328"/>
        <end position="345"/>
    </location>
</feature>
<evidence type="ECO:0000256" key="2">
    <source>
        <dbReference type="ARBA" id="ARBA00007282"/>
    </source>
</evidence>
<comment type="catalytic activity">
    <reaction evidence="9">
        <text>L-cysteinyl-[protein] + hexadecanoyl-CoA = S-hexadecanoyl-L-cysteinyl-[protein] + CoA</text>
        <dbReference type="Rhea" id="RHEA:36683"/>
        <dbReference type="Rhea" id="RHEA-COMP:10131"/>
        <dbReference type="Rhea" id="RHEA-COMP:11032"/>
        <dbReference type="ChEBI" id="CHEBI:29950"/>
        <dbReference type="ChEBI" id="CHEBI:57287"/>
        <dbReference type="ChEBI" id="CHEBI:57379"/>
        <dbReference type="ChEBI" id="CHEBI:74151"/>
        <dbReference type="EC" id="2.3.1.225"/>
    </reaction>
</comment>
<dbReference type="AlphaFoldDB" id="A0AAV5EC55"/>
<feature type="transmembrane region" description="Helical" evidence="9">
    <location>
        <begin position="21"/>
        <end position="41"/>
    </location>
</feature>
<proteinExistence type="inferred from homology"/>
<comment type="similarity">
    <text evidence="3 9">Belongs to the DHHC palmitoyltransferase family.</text>
</comment>
<evidence type="ECO:0000256" key="3">
    <source>
        <dbReference type="ARBA" id="ARBA00008574"/>
    </source>
</evidence>
<dbReference type="PANTHER" id="PTHR31595:SF73">
    <property type="entry name" value="OS02G0454500 PROTEIN"/>
    <property type="match status" value="1"/>
</dbReference>
<name>A0AAV5EC55_ELECO</name>
<evidence type="ECO:0000259" key="11">
    <source>
        <dbReference type="Pfam" id="PF13813"/>
    </source>
</evidence>
<reference evidence="12" key="1">
    <citation type="journal article" date="2018" name="DNA Res.">
        <title>Multiple hybrid de novo genome assembly of finger millet, an orphan allotetraploid crop.</title>
        <authorList>
            <person name="Hatakeyama M."/>
            <person name="Aluri S."/>
            <person name="Balachadran M.T."/>
            <person name="Sivarajan S.R."/>
            <person name="Patrignani A."/>
            <person name="Gruter S."/>
            <person name="Poveda L."/>
            <person name="Shimizu-Inatsugi R."/>
            <person name="Baeten J."/>
            <person name="Francoijs K.J."/>
            <person name="Nataraja K.N."/>
            <person name="Reddy Y.A.N."/>
            <person name="Phadnis S."/>
            <person name="Ravikumar R.L."/>
            <person name="Schlapbach R."/>
            <person name="Sreeman S.M."/>
            <person name="Shimizu K.K."/>
        </authorList>
    </citation>
    <scope>NUCLEOTIDE SEQUENCE</scope>
</reference>
<dbReference type="Pfam" id="PF01529">
    <property type="entry name" value="DHHC"/>
    <property type="match status" value="1"/>
</dbReference>
<evidence type="ECO:0000313" key="12">
    <source>
        <dbReference type="EMBL" id="GJN20983.1"/>
    </source>
</evidence>
<keyword evidence="6 9" id="KW-1133">Transmembrane helix</keyword>
<evidence type="ECO:0000256" key="5">
    <source>
        <dbReference type="ARBA" id="ARBA00022692"/>
    </source>
</evidence>
<keyword evidence="13" id="KW-1185">Reference proteome</keyword>
<organism evidence="12 13">
    <name type="scientific">Eleusine coracana subsp. coracana</name>
    <dbReference type="NCBI Taxonomy" id="191504"/>
    <lineage>
        <taxon>Eukaryota</taxon>
        <taxon>Viridiplantae</taxon>
        <taxon>Streptophyta</taxon>
        <taxon>Embryophyta</taxon>
        <taxon>Tracheophyta</taxon>
        <taxon>Spermatophyta</taxon>
        <taxon>Magnoliopsida</taxon>
        <taxon>Liliopsida</taxon>
        <taxon>Poales</taxon>
        <taxon>Poaceae</taxon>
        <taxon>PACMAD clade</taxon>
        <taxon>Chloridoideae</taxon>
        <taxon>Cynodonteae</taxon>
        <taxon>Eleusininae</taxon>
        <taxon>Eleusine</taxon>
    </lineage>
</organism>
<keyword evidence="5 9" id="KW-0812">Transmembrane</keyword>
<protein>
    <recommendedName>
        <fullName evidence="9">S-acyltransferase</fullName>
        <ecNumber evidence="9">2.3.1.225</ecNumber>
    </recommendedName>
    <alternativeName>
        <fullName evidence="9">Palmitoyltransferase</fullName>
    </alternativeName>
</protein>
<feature type="transmembrane region" description="Helical" evidence="9">
    <location>
        <begin position="420"/>
        <end position="438"/>
    </location>
</feature>
<comment type="subcellular location">
    <subcellularLocation>
        <location evidence="1">Membrane</location>
        <topology evidence="1">Multi-pass membrane protein</topology>
    </subcellularLocation>
</comment>
<feature type="domain" description="Wax synthase" evidence="11">
    <location>
        <begin position="481"/>
        <end position="561"/>
    </location>
</feature>
<comment type="caution">
    <text evidence="9">Lacks conserved residue(s) required for the propagation of feature annotation.</text>
</comment>
<feature type="transmembrane region" description="Helical" evidence="9">
    <location>
        <begin position="513"/>
        <end position="535"/>
    </location>
</feature>
<evidence type="ECO:0000256" key="4">
    <source>
        <dbReference type="ARBA" id="ARBA00022679"/>
    </source>
</evidence>
<feature type="transmembrane region" description="Helical" evidence="9">
    <location>
        <begin position="586"/>
        <end position="608"/>
    </location>
</feature>
<comment type="similarity">
    <text evidence="2">Belongs to the wax synthase family.</text>
</comment>
<evidence type="ECO:0000256" key="9">
    <source>
        <dbReference type="RuleBase" id="RU079119"/>
    </source>
</evidence>
<dbReference type="InterPro" id="IPR001594">
    <property type="entry name" value="Palmitoyltrfase_DHHC"/>
</dbReference>
<evidence type="ECO:0000256" key="1">
    <source>
        <dbReference type="ARBA" id="ARBA00004141"/>
    </source>
</evidence>
<dbReference type="Pfam" id="PF13813">
    <property type="entry name" value="MBOAT_2"/>
    <property type="match status" value="1"/>
</dbReference>
<keyword evidence="8 9" id="KW-0012">Acyltransferase</keyword>
<dbReference type="GO" id="GO:0008374">
    <property type="term" value="F:O-acyltransferase activity"/>
    <property type="evidence" value="ECO:0007669"/>
    <property type="project" value="InterPro"/>
</dbReference>
<dbReference type="PROSITE" id="PS50216">
    <property type="entry name" value="DHHC"/>
    <property type="match status" value="1"/>
</dbReference>
<dbReference type="InterPro" id="IPR032805">
    <property type="entry name" value="Wax_synthase_dom"/>
</dbReference>
<dbReference type="GO" id="GO:0016020">
    <property type="term" value="C:membrane"/>
    <property type="evidence" value="ECO:0007669"/>
    <property type="project" value="UniProtKB-SubCell"/>
</dbReference>
<reference evidence="12" key="2">
    <citation type="submission" date="2021-12" db="EMBL/GenBank/DDBJ databases">
        <title>Resequencing data analysis of finger millet.</title>
        <authorList>
            <person name="Hatakeyama M."/>
            <person name="Aluri S."/>
            <person name="Balachadran M.T."/>
            <person name="Sivarajan S.R."/>
            <person name="Poveda L."/>
            <person name="Shimizu-Inatsugi R."/>
            <person name="Schlapbach R."/>
            <person name="Sreeman S.M."/>
            <person name="Shimizu K.K."/>
        </authorList>
    </citation>
    <scope>NUCLEOTIDE SEQUENCE</scope>
</reference>
<keyword evidence="4 9" id="KW-0808">Transferase</keyword>
<dbReference type="PANTHER" id="PTHR31595">
    <property type="entry name" value="LONG-CHAIN-ALCOHOL O-FATTY-ACYLTRANSFERASE 3-RELATED"/>
    <property type="match status" value="1"/>
</dbReference>
<keyword evidence="7 9" id="KW-0472">Membrane</keyword>
<dbReference type="InterPro" id="IPR044851">
    <property type="entry name" value="Wax_synthase"/>
</dbReference>
<dbReference type="EMBL" id="BQKI01000075">
    <property type="protein sequence ID" value="GJN20983.1"/>
    <property type="molecule type" value="Genomic_DNA"/>
</dbReference>
<dbReference type="GO" id="GO:0006629">
    <property type="term" value="P:lipid metabolic process"/>
    <property type="evidence" value="ECO:0007669"/>
    <property type="project" value="InterPro"/>
</dbReference>
<gene>
    <name evidence="12" type="primary">gb08428</name>
    <name evidence="12" type="ORF">PR202_gb08428</name>
</gene>
<sequence length="645" mass="70367">MHRSGVAMAWNVFRFCTALRGLGSVMILLVLAIVGVTYYALVLCSYGPALLAATGALDALVALAVLVLFHFLVRSLVSLPLAMLLWSYFSVVFTDPGAVPPNWRPDVDEERGETASLTTSDFNGLQSMALGDTGSPRIRYCRKCNQLKPPRCHHCSVCGRCVLKMDHHCVWVVNCVGALNYKFFLLFLFYTFLETTLVTLSLLPHFIAFFNDAEIPGTPGALATTFLTFDNAIDGCIRRSGGIRIRSISGHRSSSKTCRRQQLSAEQRRHQFLPGCEVIHQQFSMVVTTTVMGGGELGSLVKVSAATWAAMSYARLAASRLRPGPPRLAALLPVVALLYAVPFAFSTTTFRGTSAFFLTWLGSFKLLLLAAGQGPLHPSLSLPHFVCSASLPVKLRQPPAAAKEAKKIQQQAAGPGGGRASARLLLCAAVIPAIIYAYQFKHAMNGYQLLALYTLHIYFSLDLLLAAVRALIHDALGMEMEPQVDRPWLSSSLRDFWGRRWNLMVPSVLRPAVFLPARALLGGAAAAGVLATFLVSGVMHELMFYYIMRARPTGQVTAFFLLHGACAAAEGWWARHAGWWRPPRVVAVPVTLVFVAGTAFWLFFPAMVKGGLDEMVLRECQGMVALMEQVGRRLAGATDLVPSAM</sequence>
<comment type="domain">
    <text evidence="9">The DHHC domain is required for palmitoyltransferase activity.</text>
</comment>
<evidence type="ECO:0000313" key="13">
    <source>
        <dbReference type="Proteomes" id="UP001054889"/>
    </source>
</evidence>
<feature type="transmembrane region" description="Helical" evidence="9">
    <location>
        <begin position="47"/>
        <end position="69"/>
    </location>
</feature>
<evidence type="ECO:0000256" key="8">
    <source>
        <dbReference type="ARBA" id="ARBA00023315"/>
    </source>
</evidence>
<evidence type="ECO:0000259" key="10">
    <source>
        <dbReference type="Pfam" id="PF01529"/>
    </source>
</evidence>
<feature type="transmembrane region" description="Helical" evidence="9">
    <location>
        <begin position="450"/>
        <end position="472"/>
    </location>
</feature>
<feature type="transmembrane region" description="Helical" evidence="9">
    <location>
        <begin position="76"/>
        <end position="94"/>
    </location>
</feature>
<dbReference type="GO" id="GO:0019706">
    <property type="term" value="F:protein-cysteine S-palmitoyltransferase activity"/>
    <property type="evidence" value="ECO:0007669"/>
    <property type="project" value="UniProtKB-EC"/>
</dbReference>